<evidence type="ECO:0000256" key="6">
    <source>
        <dbReference type="ARBA" id="ARBA00023004"/>
    </source>
</evidence>
<dbReference type="Gene3D" id="1.10.760.10">
    <property type="entry name" value="Cytochrome c-like domain"/>
    <property type="match status" value="1"/>
</dbReference>
<keyword evidence="6 9" id="KW-0408">Iron</keyword>
<dbReference type="PRINTS" id="PR00604">
    <property type="entry name" value="CYTCHRMECIAB"/>
</dbReference>
<sequence length="292" mass="30854">MSTLTTAQAGPLHAAAKSGDLNAITAALDAGADIEEQEKGATPLFLAVRSGHPEAAELLIKRGADVNKESALGRPMTVAVLKNDPDMIRLLLAHGADANANTRGEPILTLAVANGCLDCVKVLVEAGADVNAIWIQGDPNERPGIITAYHLAKHDDHPDIAAYLLAHGVVILKPAPISARLANGDPAKGAAFFAATCSPCHVVRPKDNSTIGPNLWNVVGRDKASTKFERYSKTLLAWEGTWTYEDLNIFLAGPTLTTPGVNMDFRGVPDEADRLNVIAYLRTLANAPVPLP</sequence>
<keyword evidence="1" id="KW-0813">Transport</keyword>
<dbReference type="InterPro" id="IPR009056">
    <property type="entry name" value="Cyt_c-like_dom"/>
</dbReference>
<name>A0ABU4Y3L3_9HYPH</name>
<dbReference type="InterPro" id="IPR002110">
    <property type="entry name" value="Ankyrin_rpt"/>
</dbReference>
<evidence type="ECO:0000256" key="7">
    <source>
        <dbReference type="ARBA" id="ARBA00023043"/>
    </source>
</evidence>
<gene>
    <name evidence="11" type="ORF">RFN28_24170</name>
</gene>
<keyword evidence="7 8" id="KW-0040">ANK repeat</keyword>
<dbReference type="PROSITE" id="PS50297">
    <property type="entry name" value="ANK_REP_REGION"/>
    <property type="match status" value="3"/>
</dbReference>
<dbReference type="InterPro" id="IPR036770">
    <property type="entry name" value="Ankyrin_rpt-contain_sf"/>
</dbReference>
<evidence type="ECO:0000256" key="8">
    <source>
        <dbReference type="PROSITE-ProRule" id="PRU00023"/>
    </source>
</evidence>
<dbReference type="EMBL" id="JAVIIW010000033">
    <property type="protein sequence ID" value="MDX8481534.1"/>
    <property type="molecule type" value="Genomic_DNA"/>
</dbReference>
<dbReference type="RefSeq" id="WP_320289725.1">
    <property type="nucleotide sequence ID" value="NZ_JAVIIW010000033.1"/>
</dbReference>
<dbReference type="PANTHER" id="PTHR24189:SF50">
    <property type="entry name" value="ANKYRIN REPEAT AND SOCS BOX PROTEIN 2"/>
    <property type="match status" value="1"/>
</dbReference>
<feature type="repeat" description="ANK" evidence="8">
    <location>
        <begin position="39"/>
        <end position="71"/>
    </location>
</feature>
<proteinExistence type="predicted"/>
<accession>A0ABU4Y3L3</accession>
<keyword evidence="12" id="KW-1185">Reference proteome</keyword>
<dbReference type="Proteomes" id="UP001287059">
    <property type="component" value="Unassembled WGS sequence"/>
</dbReference>
<evidence type="ECO:0000313" key="12">
    <source>
        <dbReference type="Proteomes" id="UP001287059"/>
    </source>
</evidence>
<dbReference type="InterPro" id="IPR002327">
    <property type="entry name" value="Cyt_c_1A/1B"/>
</dbReference>
<protein>
    <submittedName>
        <fullName evidence="11">Ankyrin repeat domain-containing protein</fullName>
    </submittedName>
</protein>
<keyword evidence="2 9" id="KW-0349">Heme</keyword>
<comment type="caution">
    <text evidence="11">The sequence shown here is derived from an EMBL/GenBank/DDBJ whole genome shotgun (WGS) entry which is preliminary data.</text>
</comment>
<dbReference type="PROSITE" id="PS50088">
    <property type="entry name" value="ANK_REPEAT"/>
    <property type="match status" value="4"/>
</dbReference>
<evidence type="ECO:0000259" key="10">
    <source>
        <dbReference type="PROSITE" id="PS51007"/>
    </source>
</evidence>
<evidence type="ECO:0000313" key="11">
    <source>
        <dbReference type="EMBL" id="MDX8481534.1"/>
    </source>
</evidence>
<feature type="repeat" description="ANK" evidence="8">
    <location>
        <begin position="75"/>
        <end position="103"/>
    </location>
</feature>
<dbReference type="SUPFAM" id="SSF46626">
    <property type="entry name" value="Cytochrome c"/>
    <property type="match status" value="1"/>
</dbReference>
<evidence type="ECO:0000256" key="1">
    <source>
        <dbReference type="ARBA" id="ARBA00022448"/>
    </source>
</evidence>
<dbReference type="Pfam" id="PF12796">
    <property type="entry name" value="Ank_2"/>
    <property type="match status" value="2"/>
</dbReference>
<feature type="repeat" description="ANK" evidence="8">
    <location>
        <begin position="7"/>
        <end position="39"/>
    </location>
</feature>
<evidence type="ECO:0000256" key="3">
    <source>
        <dbReference type="ARBA" id="ARBA00022723"/>
    </source>
</evidence>
<evidence type="ECO:0000256" key="9">
    <source>
        <dbReference type="PROSITE-ProRule" id="PRU00433"/>
    </source>
</evidence>
<dbReference type="PRINTS" id="PR01415">
    <property type="entry name" value="ANKYRIN"/>
</dbReference>
<dbReference type="InterPro" id="IPR036909">
    <property type="entry name" value="Cyt_c-like_dom_sf"/>
</dbReference>
<dbReference type="InterPro" id="IPR050745">
    <property type="entry name" value="Multifunctional_regulatory"/>
</dbReference>
<keyword evidence="3 9" id="KW-0479">Metal-binding</keyword>
<evidence type="ECO:0000256" key="4">
    <source>
        <dbReference type="ARBA" id="ARBA00022737"/>
    </source>
</evidence>
<evidence type="ECO:0000256" key="5">
    <source>
        <dbReference type="ARBA" id="ARBA00022982"/>
    </source>
</evidence>
<feature type="repeat" description="ANK" evidence="8">
    <location>
        <begin position="103"/>
        <end position="132"/>
    </location>
</feature>
<dbReference type="PANTHER" id="PTHR24189">
    <property type="entry name" value="MYOTROPHIN"/>
    <property type="match status" value="1"/>
</dbReference>
<dbReference type="PROSITE" id="PS51007">
    <property type="entry name" value="CYTC"/>
    <property type="match status" value="1"/>
</dbReference>
<dbReference type="Gene3D" id="1.25.40.20">
    <property type="entry name" value="Ankyrin repeat-containing domain"/>
    <property type="match status" value="2"/>
</dbReference>
<organism evidence="11 12">
    <name type="scientific">Mesorhizobium album</name>
    <dbReference type="NCBI Taxonomy" id="3072314"/>
    <lineage>
        <taxon>Bacteria</taxon>
        <taxon>Pseudomonadati</taxon>
        <taxon>Pseudomonadota</taxon>
        <taxon>Alphaproteobacteria</taxon>
        <taxon>Hyphomicrobiales</taxon>
        <taxon>Phyllobacteriaceae</taxon>
        <taxon>Mesorhizobium</taxon>
    </lineage>
</organism>
<dbReference type="SUPFAM" id="SSF48403">
    <property type="entry name" value="Ankyrin repeat"/>
    <property type="match status" value="1"/>
</dbReference>
<feature type="domain" description="Cytochrome c" evidence="10">
    <location>
        <begin position="184"/>
        <end position="285"/>
    </location>
</feature>
<keyword evidence="5" id="KW-0249">Electron transport</keyword>
<keyword evidence="4" id="KW-0677">Repeat</keyword>
<dbReference type="SMART" id="SM00248">
    <property type="entry name" value="ANK"/>
    <property type="match status" value="5"/>
</dbReference>
<reference evidence="11 12" key="1">
    <citation type="submission" date="2023-08" db="EMBL/GenBank/DDBJ databases">
        <title>Implementing the SeqCode for naming new Mesorhizobium species isolated from Vachellia karroo root nodules.</title>
        <authorList>
            <person name="Van Lill M."/>
        </authorList>
    </citation>
    <scope>NUCLEOTIDE SEQUENCE [LARGE SCALE GENOMIC DNA]</scope>
    <source>
        <strain evidence="11 12">VK24D</strain>
    </source>
</reference>
<evidence type="ECO:0000256" key="2">
    <source>
        <dbReference type="ARBA" id="ARBA00022617"/>
    </source>
</evidence>